<evidence type="ECO:0000313" key="1">
    <source>
        <dbReference type="EMBL" id="CAG8536318.1"/>
    </source>
</evidence>
<dbReference type="EMBL" id="CAJVPY010001783">
    <property type="protein sequence ID" value="CAG8536318.1"/>
    <property type="molecule type" value="Genomic_DNA"/>
</dbReference>
<organism evidence="1 2">
    <name type="scientific">Dentiscutata erythropus</name>
    <dbReference type="NCBI Taxonomy" id="1348616"/>
    <lineage>
        <taxon>Eukaryota</taxon>
        <taxon>Fungi</taxon>
        <taxon>Fungi incertae sedis</taxon>
        <taxon>Mucoromycota</taxon>
        <taxon>Glomeromycotina</taxon>
        <taxon>Glomeromycetes</taxon>
        <taxon>Diversisporales</taxon>
        <taxon>Gigasporaceae</taxon>
        <taxon>Dentiscutata</taxon>
    </lineage>
</organism>
<name>A0A9N9API9_9GLOM</name>
<accession>A0A9N9API9</accession>
<reference evidence="1" key="1">
    <citation type="submission" date="2021-06" db="EMBL/GenBank/DDBJ databases">
        <authorList>
            <person name="Kallberg Y."/>
            <person name="Tangrot J."/>
            <person name="Rosling A."/>
        </authorList>
    </citation>
    <scope>NUCLEOTIDE SEQUENCE</scope>
    <source>
        <strain evidence="1">MA453B</strain>
    </source>
</reference>
<protein>
    <submittedName>
        <fullName evidence="1">15020_t:CDS:1</fullName>
    </submittedName>
</protein>
<evidence type="ECO:0000313" key="2">
    <source>
        <dbReference type="Proteomes" id="UP000789405"/>
    </source>
</evidence>
<keyword evidence="2" id="KW-1185">Reference proteome</keyword>
<sequence>MNINQINIVPTKDGAKNMQSSIDACAKVLENEKPKQEEISPSQNCLVFPMSSNHKSAADINYSSTSDDQKSVKDIGDIPIFGTVVGLGKQSFASDSQINSDFAKNNSITDKCSIVSVTDPG</sequence>
<dbReference type="Proteomes" id="UP000789405">
    <property type="component" value="Unassembled WGS sequence"/>
</dbReference>
<dbReference type="AlphaFoldDB" id="A0A9N9API9"/>
<proteinExistence type="predicted"/>
<gene>
    <name evidence="1" type="ORF">DERYTH_LOCUS4589</name>
</gene>
<comment type="caution">
    <text evidence="1">The sequence shown here is derived from an EMBL/GenBank/DDBJ whole genome shotgun (WGS) entry which is preliminary data.</text>
</comment>
<dbReference type="OrthoDB" id="10385790at2759"/>